<dbReference type="GO" id="GO:0016787">
    <property type="term" value="F:hydrolase activity"/>
    <property type="evidence" value="ECO:0007669"/>
    <property type="project" value="UniProtKB-KW"/>
</dbReference>
<name>A0A484ZPA3_9GAMM</name>
<dbReference type="SUPFAM" id="SSF53098">
    <property type="entry name" value="Ribonuclease H-like"/>
    <property type="match status" value="1"/>
</dbReference>
<protein>
    <submittedName>
        <fullName evidence="1">Transposase for transposon Tn5</fullName>
        <ecNumber evidence="1">3.1.-.-</ecNumber>
    </submittedName>
</protein>
<evidence type="ECO:0000313" key="2">
    <source>
        <dbReference type="Proteomes" id="UP000373449"/>
    </source>
</evidence>
<dbReference type="Proteomes" id="UP000373449">
    <property type="component" value="Unassembled WGS sequence"/>
</dbReference>
<reference evidence="1 2" key="1">
    <citation type="submission" date="2019-03" db="EMBL/GenBank/DDBJ databases">
        <authorList>
            <consortium name="Pathogen Informatics"/>
        </authorList>
    </citation>
    <scope>NUCLEOTIDE SEQUENCE [LARGE SCALE GENOMIC DNA]</scope>
    <source>
        <strain evidence="1 2">NCTC12282</strain>
    </source>
</reference>
<proteinExistence type="predicted"/>
<accession>A0A484ZPA3</accession>
<sequence length="90" mass="10286">MQTRDNLERMIVVLSFVAVRVLALRQGGLGEEKQNESCEQVLSPIEWKLLWVKQEGKELPKKAPNLKWAYLSLAKMGHWHDSKRTDGLAG</sequence>
<organism evidence="1 2">
    <name type="scientific">Budvicia aquatica</name>
    <dbReference type="NCBI Taxonomy" id="82979"/>
    <lineage>
        <taxon>Bacteria</taxon>
        <taxon>Pseudomonadati</taxon>
        <taxon>Pseudomonadota</taxon>
        <taxon>Gammaproteobacteria</taxon>
        <taxon>Enterobacterales</taxon>
        <taxon>Budviciaceae</taxon>
        <taxon>Budvicia</taxon>
    </lineage>
</organism>
<gene>
    <name evidence="1" type="primary">tnpA_10</name>
    <name evidence="1" type="ORF">NCTC12282_04524</name>
</gene>
<dbReference type="InterPro" id="IPR012337">
    <property type="entry name" value="RNaseH-like_sf"/>
</dbReference>
<dbReference type="InterPro" id="IPR014737">
    <property type="entry name" value="Transposase_Tn5-like_C"/>
</dbReference>
<dbReference type="AlphaFoldDB" id="A0A484ZPA3"/>
<dbReference type="EMBL" id="CAADJA010000002">
    <property type="protein sequence ID" value="VFS50467.1"/>
    <property type="molecule type" value="Genomic_DNA"/>
</dbReference>
<dbReference type="EC" id="3.1.-.-" evidence="1"/>
<keyword evidence="1" id="KW-0378">Hydrolase</keyword>
<evidence type="ECO:0000313" key="1">
    <source>
        <dbReference type="EMBL" id="VFS50467.1"/>
    </source>
</evidence>
<dbReference type="Gene3D" id="1.10.740.10">
    <property type="entry name" value="Transferase Inhibitor Protein From Tn5, Chain"/>
    <property type="match status" value="1"/>
</dbReference>